<organism evidence="1 2">
    <name type="scientific">Entomophthora muscae</name>
    <dbReference type="NCBI Taxonomy" id="34485"/>
    <lineage>
        <taxon>Eukaryota</taxon>
        <taxon>Fungi</taxon>
        <taxon>Fungi incertae sedis</taxon>
        <taxon>Zoopagomycota</taxon>
        <taxon>Entomophthoromycotina</taxon>
        <taxon>Entomophthoromycetes</taxon>
        <taxon>Entomophthorales</taxon>
        <taxon>Entomophthoraceae</taxon>
        <taxon>Entomophthora</taxon>
    </lineage>
</organism>
<protein>
    <submittedName>
        <fullName evidence="1">Uncharacterized protein</fullName>
    </submittedName>
</protein>
<proteinExistence type="predicted"/>
<dbReference type="Proteomes" id="UP001165960">
    <property type="component" value="Unassembled WGS sequence"/>
</dbReference>
<evidence type="ECO:0000313" key="2">
    <source>
        <dbReference type="Proteomes" id="UP001165960"/>
    </source>
</evidence>
<sequence length="317" mass="35860">MCYKSGDEVAVKVMKIFVLLSGALAGLTEDLAVAFTASRYKVGIRPIYPSYALEYALSTCLEWPFIMACQHLQKLKCPPDDNVVYYFAYGKLETYVKLCDFPSTERVIDYIAGSTSGRDLMFSNFVLGCQPVNIVAGARKGNDTYVVVSRAENITTSSLRPVYFPNENCVIRGMEEFVIPLEDKGIYDLYDEVNAIRAEVMLPPFEYSHQLTSRANAGFIYPQDLLCSRNPDVSCRKPDSTGCTAYEVLKLGYAGTDTYKIAQQFFNDPRLPAALKESYRPNQWLAIGFRKTHHTMIWVAYASKCRKLCKRKPHLRI</sequence>
<accession>A0ACC2TPW8</accession>
<gene>
    <name evidence="1" type="ORF">DSO57_1025059</name>
</gene>
<keyword evidence="2" id="KW-1185">Reference proteome</keyword>
<name>A0ACC2TPW8_9FUNG</name>
<comment type="caution">
    <text evidence="1">The sequence shown here is derived from an EMBL/GenBank/DDBJ whole genome shotgun (WGS) entry which is preliminary data.</text>
</comment>
<dbReference type="EMBL" id="QTSX02002268">
    <property type="protein sequence ID" value="KAJ9076546.1"/>
    <property type="molecule type" value="Genomic_DNA"/>
</dbReference>
<evidence type="ECO:0000313" key="1">
    <source>
        <dbReference type="EMBL" id="KAJ9076546.1"/>
    </source>
</evidence>
<reference evidence="1" key="1">
    <citation type="submission" date="2022-04" db="EMBL/GenBank/DDBJ databases">
        <title>Genome of the entomopathogenic fungus Entomophthora muscae.</title>
        <authorList>
            <person name="Elya C."/>
            <person name="Lovett B.R."/>
            <person name="Lee E."/>
            <person name="Macias A.M."/>
            <person name="Hajek A.E."/>
            <person name="De Bivort B.L."/>
            <person name="Kasson M.T."/>
            <person name="De Fine Licht H.H."/>
            <person name="Stajich J.E."/>
        </authorList>
    </citation>
    <scope>NUCLEOTIDE SEQUENCE</scope>
    <source>
        <strain evidence="1">Berkeley</strain>
    </source>
</reference>